<keyword evidence="2" id="KW-1185">Reference proteome</keyword>
<reference evidence="1" key="1">
    <citation type="submission" date="2020-05" db="EMBL/GenBank/DDBJ databases">
        <title>Large-scale comparative analyses of tick genomes elucidate their genetic diversity and vector capacities.</title>
        <authorList>
            <person name="Jia N."/>
            <person name="Wang J."/>
            <person name="Shi W."/>
            <person name="Du L."/>
            <person name="Sun Y."/>
            <person name="Zhan W."/>
            <person name="Jiang J."/>
            <person name="Wang Q."/>
            <person name="Zhang B."/>
            <person name="Ji P."/>
            <person name="Sakyi L.B."/>
            <person name="Cui X."/>
            <person name="Yuan T."/>
            <person name="Jiang B."/>
            <person name="Yang W."/>
            <person name="Lam T.T.-Y."/>
            <person name="Chang Q."/>
            <person name="Ding S."/>
            <person name="Wang X."/>
            <person name="Zhu J."/>
            <person name="Ruan X."/>
            <person name="Zhao L."/>
            <person name="Wei J."/>
            <person name="Que T."/>
            <person name="Du C."/>
            <person name="Cheng J."/>
            <person name="Dai P."/>
            <person name="Han X."/>
            <person name="Huang E."/>
            <person name="Gao Y."/>
            <person name="Liu J."/>
            <person name="Shao H."/>
            <person name="Ye R."/>
            <person name="Li L."/>
            <person name="Wei W."/>
            <person name="Wang X."/>
            <person name="Wang C."/>
            <person name="Yang T."/>
            <person name="Huo Q."/>
            <person name="Li W."/>
            <person name="Guo W."/>
            <person name="Chen H."/>
            <person name="Zhou L."/>
            <person name="Ni X."/>
            <person name="Tian J."/>
            <person name="Zhou Y."/>
            <person name="Sheng Y."/>
            <person name="Liu T."/>
            <person name="Pan Y."/>
            <person name="Xia L."/>
            <person name="Li J."/>
            <person name="Zhao F."/>
            <person name="Cao W."/>
        </authorList>
    </citation>
    <scope>NUCLEOTIDE SEQUENCE</scope>
    <source>
        <strain evidence="1">Dsil-2018</strain>
    </source>
</reference>
<proteinExistence type="predicted"/>
<name>A0ACB8CJB8_DERSI</name>
<gene>
    <name evidence="1" type="ORF">HPB49_004745</name>
</gene>
<evidence type="ECO:0000313" key="1">
    <source>
        <dbReference type="EMBL" id="KAH7945008.1"/>
    </source>
</evidence>
<sequence length="583" mass="65294">MLSSPLRGLCGSPQRGRSSGPPGCVEQKSSSLCRSCVMRRVTQRGPPLVLLLPLALGASAVVWLYGHFMSAQRKAADTVSLELYAILPLEPEPSVWSRLRRLVQPTTSPQDLVSSVRLAPDGRLIGFHSTVALYNHAQLSAHELQRFLSHQLRTVAAKAPQALRRRIAAVSVAAKERLRHLSAEMKTMAHETGILKRKRQALFQLKNKVRRAIDRNQNGGNCSRALVCRLSNPYGFSSAIHDVLWCLAQGVSQGRPVLVDSQPWHYAPSAWHEAFQPLSFTCPSRTEPRSQWPGENLSANRAALLELPRDVADPLVELHGDPYAWWFGQLMAYIMRPSKRLLELISQAKRKLQFQSPIVGLHVRRTDKESEASFHESEEYMEHAEAFFAAAGPHVPRRVFVATDEPDVFHELRHRFANYSFVGDEAASAAAREPRTRYSLRSLLPLARDVLLLSECDLVVCTLSSGVCRVVYELMQARRTDASAHLVSLDVDYFYAFVQFPARRVIYRLLPRSHRPLHPKELWLREGDAVERLGDHSVIGEARRKKFLDGVSVGTLPGTVLTGLYPTYKAVPQLRVAASKLTS</sequence>
<organism evidence="1 2">
    <name type="scientific">Dermacentor silvarum</name>
    <name type="common">Tick</name>
    <dbReference type="NCBI Taxonomy" id="543639"/>
    <lineage>
        <taxon>Eukaryota</taxon>
        <taxon>Metazoa</taxon>
        <taxon>Ecdysozoa</taxon>
        <taxon>Arthropoda</taxon>
        <taxon>Chelicerata</taxon>
        <taxon>Arachnida</taxon>
        <taxon>Acari</taxon>
        <taxon>Parasitiformes</taxon>
        <taxon>Ixodida</taxon>
        <taxon>Ixodoidea</taxon>
        <taxon>Ixodidae</taxon>
        <taxon>Rhipicephalinae</taxon>
        <taxon>Dermacentor</taxon>
    </lineage>
</organism>
<protein>
    <submittedName>
        <fullName evidence="1">Uncharacterized protein</fullName>
    </submittedName>
</protein>
<accession>A0ACB8CJB8</accession>
<dbReference type="EMBL" id="CM023475">
    <property type="protein sequence ID" value="KAH7945008.1"/>
    <property type="molecule type" value="Genomic_DNA"/>
</dbReference>
<evidence type="ECO:0000313" key="2">
    <source>
        <dbReference type="Proteomes" id="UP000821865"/>
    </source>
</evidence>
<dbReference type="Proteomes" id="UP000821865">
    <property type="component" value="Chromosome 6"/>
</dbReference>
<comment type="caution">
    <text evidence="1">The sequence shown here is derived from an EMBL/GenBank/DDBJ whole genome shotgun (WGS) entry which is preliminary data.</text>
</comment>